<accession>A0A1H2T2F1</accession>
<evidence type="ECO:0000256" key="3">
    <source>
        <dbReference type="ARBA" id="ARBA00010450"/>
    </source>
</evidence>
<evidence type="ECO:0000313" key="17">
    <source>
        <dbReference type="Proteomes" id="UP000182589"/>
    </source>
</evidence>
<dbReference type="InterPro" id="IPR013762">
    <property type="entry name" value="Integrase-like_cat_sf"/>
</dbReference>
<comment type="subunit">
    <text evidence="12">Forms a cyclic heterotetrameric complex composed of two molecules of XerC and two molecules of XerD.</text>
</comment>
<dbReference type="GO" id="GO:0007059">
    <property type="term" value="P:chromosome segregation"/>
    <property type="evidence" value="ECO:0007669"/>
    <property type="project" value="UniProtKB-UniRule"/>
</dbReference>
<feature type="domain" description="Tyr recombinase" evidence="13">
    <location>
        <begin position="105"/>
        <end position="287"/>
    </location>
</feature>
<gene>
    <name evidence="12 15" type="primary">xerD</name>
    <name evidence="15" type="ORF">Heshes_14050</name>
    <name evidence="16" type="ORF">SAMN04489725_10537</name>
</gene>
<dbReference type="Proteomes" id="UP000182589">
    <property type="component" value="Unassembled WGS sequence"/>
</dbReference>
<dbReference type="HAMAP" id="MF_01808">
    <property type="entry name" value="Recomb_XerC_XerD"/>
    <property type="match status" value="1"/>
</dbReference>
<keyword evidence="17" id="KW-1185">Reference proteome</keyword>
<name>A0A1H2T2F1_9BACL</name>
<keyword evidence="6 12" id="KW-0132">Cell division</keyword>
<dbReference type="Gene3D" id="1.10.150.130">
    <property type="match status" value="1"/>
</dbReference>
<evidence type="ECO:0000259" key="13">
    <source>
        <dbReference type="PROSITE" id="PS51898"/>
    </source>
</evidence>
<reference evidence="15" key="3">
    <citation type="submission" date="2023-02" db="EMBL/GenBank/DDBJ databases">
        <title>Proposal of a novel subspecies: Alicyclobacillus hesperidum subspecies aegle.</title>
        <authorList>
            <person name="Goto K."/>
            <person name="Fujii T."/>
            <person name="Yasui K."/>
            <person name="Mochida K."/>
            <person name="Kato-Tanaka Y."/>
            <person name="Morohoshi S."/>
            <person name="An S.Y."/>
            <person name="Kasai H."/>
            <person name="Yokota A."/>
        </authorList>
    </citation>
    <scope>NUCLEOTIDE SEQUENCE</scope>
    <source>
        <strain evidence="15">DSM 12766</strain>
    </source>
</reference>
<dbReference type="InterPro" id="IPR050090">
    <property type="entry name" value="Tyrosine_recombinase_XerCD"/>
</dbReference>
<evidence type="ECO:0000256" key="6">
    <source>
        <dbReference type="ARBA" id="ARBA00022618"/>
    </source>
</evidence>
<dbReference type="PROSITE" id="PS51898">
    <property type="entry name" value="TYR_RECOMBINASE"/>
    <property type="match status" value="1"/>
</dbReference>
<dbReference type="InterPro" id="IPR010998">
    <property type="entry name" value="Integrase_recombinase_N"/>
</dbReference>
<feature type="active site" description="O-(3'-phospho-DNA)-tyrosine intermediate" evidence="12">
    <location>
        <position position="274"/>
    </location>
</feature>
<comment type="subcellular location">
    <subcellularLocation>
        <location evidence="1 12">Cytoplasm</location>
    </subcellularLocation>
</comment>
<comment type="similarity">
    <text evidence="3 12">Belongs to the 'phage' integrase family. XerD subfamily.</text>
</comment>
<evidence type="ECO:0000259" key="14">
    <source>
        <dbReference type="PROSITE" id="PS51900"/>
    </source>
</evidence>
<dbReference type="GO" id="GO:0006313">
    <property type="term" value="P:DNA transposition"/>
    <property type="evidence" value="ECO:0007669"/>
    <property type="project" value="UniProtKB-UniRule"/>
</dbReference>
<evidence type="ECO:0000256" key="12">
    <source>
        <dbReference type="HAMAP-Rule" id="MF_01807"/>
    </source>
</evidence>
<reference evidence="16" key="1">
    <citation type="submission" date="2016-10" db="EMBL/GenBank/DDBJ databases">
        <authorList>
            <person name="de Groot N.N."/>
        </authorList>
    </citation>
    <scope>NUCLEOTIDE SEQUENCE [LARGE SCALE GENOMIC DNA]</scope>
    <source>
        <strain evidence="16">DSM 12489</strain>
    </source>
</reference>
<dbReference type="NCBIfam" id="TIGR02225">
    <property type="entry name" value="recomb_XerD"/>
    <property type="match status" value="1"/>
</dbReference>
<dbReference type="PROSITE" id="PS51900">
    <property type="entry name" value="CB"/>
    <property type="match status" value="1"/>
</dbReference>
<organism evidence="16 17">
    <name type="scientific">Alicyclobacillus hesperidum</name>
    <dbReference type="NCBI Taxonomy" id="89784"/>
    <lineage>
        <taxon>Bacteria</taxon>
        <taxon>Bacillati</taxon>
        <taxon>Bacillota</taxon>
        <taxon>Bacilli</taxon>
        <taxon>Bacillales</taxon>
        <taxon>Alicyclobacillaceae</taxon>
        <taxon>Alicyclobacillus</taxon>
    </lineage>
</organism>
<dbReference type="NCBIfam" id="NF001399">
    <property type="entry name" value="PRK00283.1"/>
    <property type="match status" value="1"/>
</dbReference>
<keyword evidence="9 12" id="KW-0238">DNA-binding</keyword>
<dbReference type="EMBL" id="BSRA01000007">
    <property type="protein sequence ID" value="GLV13721.1"/>
    <property type="molecule type" value="Genomic_DNA"/>
</dbReference>
<protein>
    <recommendedName>
        <fullName evidence="4 12">Tyrosine recombinase XerD</fullName>
    </recommendedName>
</protein>
<keyword evidence="11 12" id="KW-0131">Cell cycle</keyword>
<keyword evidence="10 12" id="KW-0233">DNA recombination</keyword>
<dbReference type="PANTHER" id="PTHR30349:SF81">
    <property type="entry name" value="TYROSINE RECOMBINASE XERC"/>
    <property type="match status" value="1"/>
</dbReference>
<feature type="active site" evidence="12">
    <location>
        <position position="169"/>
    </location>
</feature>
<evidence type="ECO:0000256" key="1">
    <source>
        <dbReference type="ARBA" id="ARBA00004496"/>
    </source>
</evidence>
<dbReference type="InterPro" id="IPR023009">
    <property type="entry name" value="Tyrosine_recombinase_XerC/XerD"/>
</dbReference>
<keyword evidence="7 12" id="KW-0159">Chromosome partition</keyword>
<dbReference type="InterPro" id="IPR011010">
    <property type="entry name" value="DNA_brk_join_enz"/>
</dbReference>
<comment type="function">
    <text evidence="12">Site-specific tyrosine recombinase, which acts by catalyzing the cutting and rejoining of the recombining DNA molecules. The XerC-XerD complex is essential to convert dimers of the bacterial chromosome into monomers to permit their segregation at cell division. It also contributes to the segregational stability of plasmids.</text>
</comment>
<dbReference type="Proteomes" id="UP001157137">
    <property type="component" value="Unassembled WGS sequence"/>
</dbReference>
<feature type="active site" evidence="12">
    <location>
        <position position="242"/>
    </location>
</feature>
<evidence type="ECO:0000256" key="5">
    <source>
        <dbReference type="ARBA" id="ARBA00022490"/>
    </source>
</evidence>
<dbReference type="Gene3D" id="1.10.443.10">
    <property type="entry name" value="Intergrase catalytic core"/>
    <property type="match status" value="1"/>
</dbReference>
<dbReference type="SUPFAM" id="SSF56349">
    <property type="entry name" value="DNA breaking-rejoining enzymes"/>
    <property type="match status" value="1"/>
</dbReference>
<dbReference type="PANTHER" id="PTHR30349">
    <property type="entry name" value="PHAGE INTEGRASE-RELATED"/>
    <property type="match status" value="1"/>
</dbReference>
<dbReference type="GO" id="GO:0009037">
    <property type="term" value="F:tyrosine-based site-specific recombinase activity"/>
    <property type="evidence" value="ECO:0007669"/>
    <property type="project" value="UniProtKB-UniRule"/>
</dbReference>
<feature type="domain" description="Core-binding (CB)" evidence="14">
    <location>
        <begin position="1"/>
        <end position="84"/>
    </location>
</feature>
<evidence type="ECO:0000256" key="10">
    <source>
        <dbReference type="ARBA" id="ARBA00023172"/>
    </source>
</evidence>
<evidence type="ECO:0000256" key="9">
    <source>
        <dbReference type="ARBA" id="ARBA00023125"/>
    </source>
</evidence>
<comment type="similarity">
    <text evidence="2">Belongs to the 'phage' integrase family. XerC subfamily.</text>
</comment>
<feature type="active site" evidence="12">
    <location>
        <position position="239"/>
    </location>
</feature>
<dbReference type="AlphaFoldDB" id="A0A1H2T2F1"/>
<keyword evidence="8 12" id="KW-0229">DNA integration</keyword>
<evidence type="ECO:0000256" key="7">
    <source>
        <dbReference type="ARBA" id="ARBA00022829"/>
    </source>
</evidence>
<dbReference type="EMBL" id="FNOJ01000005">
    <property type="protein sequence ID" value="SDW37885.1"/>
    <property type="molecule type" value="Genomic_DNA"/>
</dbReference>
<dbReference type="InterPro" id="IPR011932">
    <property type="entry name" value="Recomb_XerD"/>
</dbReference>
<evidence type="ECO:0000313" key="15">
    <source>
        <dbReference type="EMBL" id="GLV13721.1"/>
    </source>
</evidence>
<dbReference type="Pfam" id="PF00589">
    <property type="entry name" value="Phage_integrase"/>
    <property type="match status" value="1"/>
</dbReference>
<dbReference type="InterPro" id="IPR002104">
    <property type="entry name" value="Integrase_catalytic"/>
</dbReference>
<dbReference type="RefSeq" id="WP_074692503.1">
    <property type="nucleotide sequence ID" value="NZ_BSRA01000007.1"/>
</dbReference>
<dbReference type="GO" id="GO:0005737">
    <property type="term" value="C:cytoplasm"/>
    <property type="evidence" value="ECO:0007669"/>
    <property type="project" value="UniProtKB-SubCell"/>
</dbReference>
<evidence type="ECO:0000256" key="11">
    <source>
        <dbReference type="ARBA" id="ARBA00023306"/>
    </source>
</evidence>
<evidence type="ECO:0000256" key="4">
    <source>
        <dbReference type="ARBA" id="ARBA00015810"/>
    </source>
</evidence>
<evidence type="ECO:0000256" key="8">
    <source>
        <dbReference type="ARBA" id="ARBA00022908"/>
    </source>
</evidence>
<evidence type="ECO:0000313" key="16">
    <source>
        <dbReference type="EMBL" id="SDW37885.1"/>
    </source>
</evidence>
<dbReference type="InterPro" id="IPR004107">
    <property type="entry name" value="Integrase_SAM-like_N"/>
</dbReference>
<dbReference type="GO" id="GO:0003677">
    <property type="term" value="F:DNA binding"/>
    <property type="evidence" value="ECO:0007669"/>
    <property type="project" value="UniProtKB-UniRule"/>
</dbReference>
<evidence type="ECO:0000256" key="2">
    <source>
        <dbReference type="ARBA" id="ARBA00006657"/>
    </source>
</evidence>
<keyword evidence="5 12" id="KW-0963">Cytoplasm</keyword>
<feature type="active site" evidence="12">
    <location>
        <position position="145"/>
    </location>
</feature>
<proteinExistence type="inferred from homology"/>
<dbReference type="InterPro" id="IPR011931">
    <property type="entry name" value="Recomb_XerC"/>
</dbReference>
<dbReference type="InterPro" id="IPR044068">
    <property type="entry name" value="CB"/>
</dbReference>
<feature type="active site" evidence="12">
    <location>
        <position position="265"/>
    </location>
</feature>
<dbReference type="HAMAP" id="MF_01807">
    <property type="entry name" value="Recomb_XerD"/>
    <property type="match status" value="1"/>
</dbReference>
<reference evidence="17" key="2">
    <citation type="submission" date="2016-10" db="EMBL/GenBank/DDBJ databases">
        <authorList>
            <person name="Varghese N."/>
        </authorList>
    </citation>
    <scope>NUCLEOTIDE SEQUENCE [LARGE SCALE GENOMIC DNA]</scope>
    <source>
        <strain evidence="17">DSM 12489</strain>
    </source>
</reference>
<dbReference type="NCBIfam" id="NF040815">
    <property type="entry name" value="recomb_XerA_Arch"/>
    <property type="match status" value="1"/>
</dbReference>
<dbReference type="Pfam" id="PF02899">
    <property type="entry name" value="Phage_int_SAM_1"/>
    <property type="match status" value="1"/>
</dbReference>
<dbReference type="GO" id="GO:0051301">
    <property type="term" value="P:cell division"/>
    <property type="evidence" value="ECO:0007669"/>
    <property type="project" value="UniProtKB-UniRule"/>
</dbReference>
<dbReference type="STRING" id="89784.SAMN04489725_10537"/>
<sequence>MDEWIRQFMEHLRVERGLSVNTLDSYERDLRAFHAFLNERGCRWEDVERHHINAYLAHLHARGRASSTLSRNLASIRSFFHFLVREDLLERDPTRHVETPRTEKRLPRVLAPEDVDRLLRAPDPSGPTGLRDIAMLELLYATGIRVSELVALRCEDVHLAAGFLRCFGKGGKERVIPIGEYALRALLLYLEHARPTLVRVGEAALFVNHHGTQMSRQGFWKIIKKYAREAGIVSDITPHTLRHSFATHLLERGADLRAVQEMLGHADISTTQIYTHVTKTRMKQVYASAHPRS</sequence>
<dbReference type="NCBIfam" id="TIGR02224">
    <property type="entry name" value="recomb_XerC"/>
    <property type="match status" value="1"/>
</dbReference>
<dbReference type="CDD" id="cd00798">
    <property type="entry name" value="INT_XerDC_C"/>
    <property type="match status" value="1"/>
</dbReference>